<accession>A0A5C6PG73</accession>
<evidence type="ECO:0000256" key="1">
    <source>
        <dbReference type="SAM" id="Phobius"/>
    </source>
</evidence>
<gene>
    <name evidence="2" type="ORF">D4764_11G0009150</name>
</gene>
<organism evidence="2 3">
    <name type="scientific">Takifugu flavidus</name>
    <name type="common">sansaifugu</name>
    <dbReference type="NCBI Taxonomy" id="433684"/>
    <lineage>
        <taxon>Eukaryota</taxon>
        <taxon>Metazoa</taxon>
        <taxon>Chordata</taxon>
        <taxon>Craniata</taxon>
        <taxon>Vertebrata</taxon>
        <taxon>Euteleostomi</taxon>
        <taxon>Actinopterygii</taxon>
        <taxon>Neopterygii</taxon>
        <taxon>Teleostei</taxon>
        <taxon>Neoteleostei</taxon>
        <taxon>Acanthomorphata</taxon>
        <taxon>Eupercaria</taxon>
        <taxon>Tetraodontiformes</taxon>
        <taxon>Tetradontoidea</taxon>
        <taxon>Tetraodontidae</taxon>
        <taxon>Takifugu</taxon>
    </lineage>
</organism>
<reference evidence="2 3" key="1">
    <citation type="submission" date="2019-04" db="EMBL/GenBank/DDBJ databases">
        <title>Chromosome genome assembly for Takifugu flavidus.</title>
        <authorList>
            <person name="Xiao S."/>
        </authorList>
    </citation>
    <scope>NUCLEOTIDE SEQUENCE [LARGE SCALE GENOMIC DNA]</scope>
    <source>
        <strain evidence="2">HTHZ2018</strain>
        <tissue evidence="2">Muscle</tissue>
    </source>
</reference>
<dbReference type="AlphaFoldDB" id="A0A5C6PG73"/>
<dbReference type="EMBL" id="RHFK02000003">
    <property type="protein sequence ID" value="TWW78794.1"/>
    <property type="molecule type" value="Genomic_DNA"/>
</dbReference>
<protein>
    <submittedName>
        <fullName evidence="2">Uncharacterized protein</fullName>
    </submittedName>
</protein>
<keyword evidence="1" id="KW-0472">Membrane</keyword>
<keyword evidence="3" id="KW-1185">Reference proteome</keyword>
<proteinExistence type="predicted"/>
<feature type="transmembrane region" description="Helical" evidence="1">
    <location>
        <begin position="37"/>
        <end position="58"/>
    </location>
</feature>
<keyword evidence="1" id="KW-1133">Transmembrane helix</keyword>
<evidence type="ECO:0000313" key="2">
    <source>
        <dbReference type="EMBL" id="TWW78794.1"/>
    </source>
</evidence>
<evidence type="ECO:0000313" key="3">
    <source>
        <dbReference type="Proteomes" id="UP000324091"/>
    </source>
</evidence>
<name>A0A5C6PG73_9TELE</name>
<keyword evidence="1" id="KW-0812">Transmembrane</keyword>
<sequence>MDPSRILGTDSECKAAFFATVGTPLHRPCSCKGQHDYLLLPFAAVLLVGIAILLPLTLMSKIWMLKRREEKLCQHPEKSDCVIMI</sequence>
<comment type="caution">
    <text evidence="2">The sequence shown here is derived from an EMBL/GenBank/DDBJ whole genome shotgun (WGS) entry which is preliminary data.</text>
</comment>
<dbReference type="Proteomes" id="UP000324091">
    <property type="component" value="Chromosome 11"/>
</dbReference>